<evidence type="ECO:0000313" key="1">
    <source>
        <dbReference type="EMBL" id="RDD83086.1"/>
    </source>
</evidence>
<dbReference type="RefSeq" id="WP_114843476.1">
    <property type="nucleotide sequence ID" value="NZ_JBHSPE010000001.1"/>
</dbReference>
<comment type="caution">
    <text evidence="1">The sequence shown here is derived from an EMBL/GenBank/DDBJ whole genome shotgun (WGS) entry which is preliminary data.</text>
</comment>
<dbReference type="InterPro" id="IPR029069">
    <property type="entry name" value="HotDog_dom_sf"/>
</dbReference>
<dbReference type="Pfam" id="PF13279">
    <property type="entry name" value="4HBT_2"/>
    <property type="match status" value="1"/>
</dbReference>
<dbReference type="EMBL" id="QQAH01000001">
    <property type="protein sequence ID" value="RDD83086.1"/>
    <property type="molecule type" value="Genomic_DNA"/>
</dbReference>
<accession>A0A369UR12</accession>
<dbReference type="Gene3D" id="3.10.129.10">
    <property type="entry name" value="Hotdog Thioesterase"/>
    <property type="match status" value="1"/>
</dbReference>
<name>A0A369UR12_9GAMM</name>
<reference evidence="1 2" key="1">
    <citation type="submission" date="2018-07" db="EMBL/GenBank/DDBJ databases">
        <title>Dyella tabacisoli L4-6T, whole genome shotgun sequence.</title>
        <authorList>
            <person name="Zhou X.-K."/>
            <person name="Li W.-J."/>
            <person name="Duan Y.-Q."/>
        </authorList>
    </citation>
    <scope>NUCLEOTIDE SEQUENCE [LARGE SCALE GENOMIC DNA]</scope>
    <source>
        <strain evidence="1 2">L4-6</strain>
    </source>
</reference>
<dbReference type="AlphaFoldDB" id="A0A369UR12"/>
<dbReference type="SUPFAM" id="SSF54637">
    <property type="entry name" value="Thioesterase/thiol ester dehydrase-isomerase"/>
    <property type="match status" value="1"/>
</dbReference>
<protein>
    <submittedName>
        <fullName evidence="1">Acyl-CoA thioesterase</fullName>
    </submittedName>
</protein>
<dbReference type="OrthoDB" id="9799036at2"/>
<dbReference type="Proteomes" id="UP000253782">
    <property type="component" value="Unassembled WGS sequence"/>
</dbReference>
<gene>
    <name evidence="1" type="ORF">DVJ77_00220</name>
</gene>
<proteinExistence type="predicted"/>
<evidence type="ECO:0000313" key="2">
    <source>
        <dbReference type="Proteomes" id="UP000253782"/>
    </source>
</evidence>
<dbReference type="CDD" id="cd00586">
    <property type="entry name" value="4HBT"/>
    <property type="match status" value="1"/>
</dbReference>
<organism evidence="1 2">
    <name type="scientific">Dyella tabacisoli</name>
    <dbReference type="NCBI Taxonomy" id="2282381"/>
    <lineage>
        <taxon>Bacteria</taxon>
        <taxon>Pseudomonadati</taxon>
        <taxon>Pseudomonadota</taxon>
        <taxon>Gammaproteobacteria</taxon>
        <taxon>Lysobacterales</taxon>
        <taxon>Rhodanobacteraceae</taxon>
        <taxon>Dyella</taxon>
    </lineage>
</organism>
<keyword evidence="2" id="KW-1185">Reference proteome</keyword>
<sequence>MAFEFKLRRLVEFHETDSAGVVHFSNFFRYCEITEAAFLRSLGLTLHRADHAWVWPRIDAQCSFLKPARFGDELEIHLLVVRKSEKTIEYMYAIHVLGAAAATLVAQARIVVACASWSESAQSLKARPLPPELNELVEEAPQDVLGSSLRRVGRVG</sequence>